<accession>A0A835C8U9</accession>
<dbReference type="Proteomes" id="UP000634136">
    <property type="component" value="Unassembled WGS sequence"/>
</dbReference>
<organism evidence="2 3">
    <name type="scientific">Senna tora</name>
    <dbReference type="NCBI Taxonomy" id="362788"/>
    <lineage>
        <taxon>Eukaryota</taxon>
        <taxon>Viridiplantae</taxon>
        <taxon>Streptophyta</taxon>
        <taxon>Embryophyta</taxon>
        <taxon>Tracheophyta</taxon>
        <taxon>Spermatophyta</taxon>
        <taxon>Magnoliopsida</taxon>
        <taxon>eudicotyledons</taxon>
        <taxon>Gunneridae</taxon>
        <taxon>Pentapetalae</taxon>
        <taxon>rosids</taxon>
        <taxon>fabids</taxon>
        <taxon>Fabales</taxon>
        <taxon>Fabaceae</taxon>
        <taxon>Caesalpinioideae</taxon>
        <taxon>Cassia clade</taxon>
        <taxon>Senna</taxon>
    </lineage>
</organism>
<evidence type="ECO:0000313" key="2">
    <source>
        <dbReference type="EMBL" id="KAF7832532.1"/>
    </source>
</evidence>
<reference evidence="2" key="1">
    <citation type="submission" date="2020-09" db="EMBL/GenBank/DDBJ databases">
        <title>Genome-Enabled Discovery of Anthraquinone Biosynthesis in Senna tora.</title>
        <authorList>
            <person name="Kang S.-H."/>
            <person name="Pandey R.P."/>
            <person name="Lee C.-M."/>
            <person name="Sim J.-S."/>
            <person name="Jeong J.-T."/>
            <person name="Choi B.-S."/>
            <person name="Jung M."/>
            <person name="Ginzburg D."/>
            <person name="Zhao K."/>
            <person name="Won S.Y."/>
            <person name="Oh T.-J."/>
            <person name="Yu Y."/>
            <person name="Kim N.-H."/>
            <person name="Lee O.R."/>
            <person name="Lee T.-H."/>
            <person name="Bashyal P."/>
            <person name="Kim T.-S."/>
            <person name="Lee W.-H."/>
            <person name="Kawkins C."/>
            <person name="Kim C.-K."/>
            <person name="Kim J.S."/>
            <person name="Ahn B.O."/>
            <person name="Rhee S.Y."/>
            <person name="Sohng J.K."/>
        </authorList>
    </citation>
    <scope>NUCLEOTIDE SEQUENCE</scope>
    <source>
        <tissue evidence="2">Leaf</tissue>
    </source>
</reference>
<feature type="transmembrane region" description="Helical" evidence="1">
    <location>
        <begin position="84"/>
        <end position="107"/>
    </location>
</feature>
<name>A0A835C8U9_9FABA</name>
<evidence type="ECO:0000313" key="3">
    <source>
        <dbReference type="Proteomes" id="UP000634136"/>
    </source>
</evidence>
<keyword evidence="1" id="KW-1133">Transmembrane helix</keyword>
<keyword evidence="1" id="KW-0472">Membrane</keyword>
<protein>
    <submittedName>
        <fullName evidence="2">Uncharacterized protein</fullName>
    </submittedName>
</protein>
<keyword evidence="3" id="KW-1185">Reference proteome</keyword>
<proteinExistence type="predicted"/>
<comment type="caution">
    <text evidence="2">The sequence shown here is derived from an EMBL/GenBank/DDBJ whole genome shotgun (WGS) entry which is preliminary data.</text>
</comment>
<keyword evidence="1" id="KW-0812">Transmembrane</keyword>
<dbReference type="EMBL" id="JAAIUW010000005">
    <property type="protein sequence ID" value="KAF7832532.1"/>
    <property type="molecule type" value="Genomic_DNA"/>
</dbReference>
<dbReference type="AlphaFoldDB" id="A0A835C8U9"/>
<sequence length="108" mass="12193">MDPMPSKPEPWLAAAEPWFCSSHGSASVAAEPEPWLHQPLFCFYCSHGSASAADHGSAWFEGWGEVQWEWIKNHIRNRLKRPSFTITALPPFAFNLSMLMLACITFVK</sequence>
<evidence type="ECO:0000256" key="1">
    <source>
        <dbReference type="SAM" id="Phobius"/>
    </source>
</evidence>
<gene>
    <name evidence="2" type="ORF">G2W53_014865</name>
</gene>